<keyword evidence="3" id="KW-0378">Hydrolase</keyword>
<dbReference type="Proteomes" id="UP000434044">
    <property type="component" value="Unassembled WGS sequence"/>
</dbReference>
<dbReference type="EMBL" id="WNKT01000039">
    <property type="protein sequence ID" value="MTW22401.1"/>
    <property type="molecule type" value="Genomic_DNA"/>
</dbReference>
<comment type="caution">
    <text evidence="3">The sequence shown here is derived from an EMBL/GenBank/DDBJ whole genome shotgun (WGS) entry which is preliminary data.</text>
</comment>
<keyword evidence="4" id="KW-1185">Reference proteome</keyword>
<accession>A0A6N8EFH0</accession>
<dbReference type="GO" id="GO:0004252">
    <property type="term" value="F:serine-type endopeptidase activity"/>
    <property type="evidence" value="ECO:0007669"/>
    <property type="project" value="InterPro"/>
</dbReference>
<dbReference type="InterPro" id="IPR009003">
    <property type="entry name" value="Peptidase_S1_PA"/>
</dbReference>
<dbReference type="GO" id="GO:0006508">
    <property type="term" value="P:proteolysis"/>
    <property type="evidence" value="ECO:0007669"/>
    <property type="project" value="UniProtKB-KW"/>
</dbReference>
<dbReference type="PRINTS" id="PR00722">
    <property type="entry name" value="CHYMOTRYPSIN"/>
</dbReference>
<dbReference type="InterPro" id="IPR001314">
    <property type="entry name" value="Peptidase_S1A"/>
</dbReference>
<sequence length="292" mass="32126">MHRMSFWLAIGFALVASPAWALINGQFDDEGRYGAVVALWSEGERRCSATKIDSNTFLTAAHCVVDVARGKLSSPFQPGGTLLISARPESRPSDTQALVVANTELPPAFAAGLQRLYDYQQSRIEEYRARYNGEDLARRIRRVQADSRITDRFPDAALVRVVTPTPAIPQLPVSLAPLPAGADVILVGYGCERVSDWRRSDRRDRPARRLWGRSQVIRVDGVNFYTFGSERRAGSATLCPGDSGGPVLLDGRVVGVHGTVWGLSHRDTARSNMSVNLHGLIDWKAWIPLASF</sequence>
<dbReference type="OrthoDB" id="5763437at2"/>
<evidence type="ECO:0000256" key="1">
    <source>
        <dbReference type="SAM" id="SignalP"/>
    </source>
</evidence>
<keyword evidence="1" id="KW-0732">Signal</keyword>
<name>A0A6N8EFH0_9GAMM</name>
<feature type="domain" description="Peptidase S1" evidence="2">
    <location>
        <begin position="22"/>
        <end position="283"/>
    </location>
</feature>
<protein>
    <submittedName>
        <fullName evidence="3">Trypsin-like serine protease</fullName>
    </submittedName>
</protein>
<dbReference type="SUPFAM" id="SSF50494">
    <property type="entry name" value="Trypsin-like serine proteases"/>
    <property type="match status" value="1"/>
</dbReference>
<keyword evidence="3" id="KW-0645">Protease</keyword>
<evidence type="ECO:0000259" key="2">
    <source>
        <dbReference type="PROSITE" id="PS50240"/>
    </source>
</evidence>
<reference evidence="3 4" key="1">
    <citation type="submission" date="2019-11" db="EMBL/GenBank/DDBJ databases">
        <title>Whole-genome sequence of the anaerobic purple sulfur bacterium Allochromatium palmeri DSM 15591.</title>
        <authorList>
            <person name="Kyndt J.A."/>
            <person name="Meyer T.E."/>
        </authorList>
    </citation>
    <scope>NUCLEOTIDE SEQUENCE [LARGE SCALE GENOMIC DNA]</scope>
    <source>
        <strain evidence="3 4">DSM 15591</strain>
    </source>
</reference>
<gene>
    <name evidence="3" type="ORF">GJ668_15100</name>
</gene>
<feature type="signal peptide" evidence="1">
    <location>
        <begin position="1"/>
        <end position="21"/>
    </location>
</feature>
<evidence type="ECO:0000313" key="4">
    <source>
        <dbReference type="Proteomes" id="UP000434044"/>
    </source>
</evidence>
<dbReference type="InterPro" id="IPR018114">
    <property type="entry name" value="TRYPSIN_HIS"/>
</dbReference>
<dbReference type="InterPro" id="IPR001254">
    <property type="entry name" value="Trypsin_dom"/>
</dbReference>
<dbReference type="InterPro" id="IPR043504">
    <property type="entry name" value="Peptidase_S1_PA_chymotrypsin"/>
</dbReference>
<dbReference type="PROSITE" id="PS50240">
    <property type="entry name" value="TRYPSIN_DOM"/>
    <property type="match status" value="1"/>
</dbReference>
<proteinExistence type="predicted"/>
<dbReference type="Pfam" id="PF13365">
    <property type="entry name" value="Trypsin_2"/>
    <property type="match status" value="1"/>
</dbReference>
<organism evidence="3 4">
    <name type="scientific">Allochromatium palmeri</name>
    <dbReference type="NCBI Taxonomy" id="231048"/>
    <lineage>
        <taxon>Bacteria</taxon>
        <taxon>Pseudomonadati</taxon>
        <taxon>Pseudomonadota</taxon>
        <taxon>Gammaproteobacteria</taxon>
        <taxon>Chromatiales</taxon>
        <taxon>Chromatiaceae</taxon>
        <taxon>Allochromatium</taxon>
    </lineage>
</organism>
<evidence type="ECO:0000313" key="3">
    <source>
        <dbReference type="EMBL" id="MTW22401.1"/>
    </source>
</evidence>
<dbReference type="PROSITE" id="PS00134">
    <property type="entry name" value="TRYPSIN_HIS"/>
    <property type="match status" value="1"/>
</dbReference>
<feature type="chain" id="PRO_5027124115" evidence="1">
    <location>
        <begin position="22"/>
        <end position="292"/>
    </location>
</feature>
<dbReference type="AlphaFoldDB" id="A0A6N8EFH0"/>
<dbReference type="Gene3D" id="2.40.10.10">
    <property type="entry name" value="Trypsin-like serine proteases"/>
    <property type="match status" value="1"/>
</dbReference>